<feature type="transmembrane region" description="Helical" evidence="6">
    <location>
        <begin position="39"/>
        <end position="59"/>
    </location>
</feature>
<protein>
    <submittedName>
        <fullName evidence="7">Uncharacterized protein</fullName>
    </submittedName>
</protein>
<dbReference type="Proteomes" id="UP000777438">
    <property type="component" value="Unassembled WGS sequence"/>
</dbReference>
<sequence>GKSWGCCSGTSCYIPASCQDAGAEYCDGTPGSQCPFSPIMSWCVTLVIMSMTIFIQITLLSSTYGASSRCLQFVMQTASDDDYKITSWGCGETPATFILEPVAAARTGTVASASATESSSESSDSSGLSQGATIAIAVVIPIVVLAIVAALAVFFLRRRRRHKAQGVDGDQMSPERLKPDMQRQMPSERGPHEMENSEWVHELENHELPAELEGQATRGRAGKF</sequence>
<gene>
    <name evidence="7" type="ORF">B0T10DRAFT_230541</name>
</gene>
<keyword evidence="8" id="KW-1185">Reference proteome</keyword>
<dbReference type="CDD" id="cd12087">
    <property type="entry name" value="TM_EGFR-like"/>
    <property type="match status" value="1"/>
</dbReference>
<feature type="non-terminal residue" evidence="7">
    <location>
        <position position="1"/>
    </location>
</feature>
<feature type="compositionally biased region" description="Basic and acidic residues" evidence="5">
    <location>
        <begin position="189"/>
        <end position="198"/>
    </location>
</feature>
<comment type="caution">
    <text evidence="7">The sequence shown here is derived from an EMBL/GenBank/DDBJ whole genome shotgun (WGS) entry which is preliminary data.</text>
</comment>
<keyword evidence="3 6" id="KW-1133">Transmembrane helix</keyword>
<evidence type="ECO:0000256" key="4">
    <source>
        <dbReference type="ARBA" id="ARBA00023136"/>
    </source>
</evidence>
<evidence type="ECO:0000256" key="5">
    <source>
        <dbReference type="SAM" id="MobiDB-lite"/>
    </source>
</evidence>
<reference evidence="7 8" key="1">
    <citation type="journal article" date="2021" name="Nat. Commun.">
        <title>Genetic determinants of endophytism in the Arabidopsis root mycobiome.</title>
        <authorList>
            <person name="Mesny F."/>
            <person name="Miyauchi S."/>
            <person name="Thiergart T."/>
            <person name="Pickel B."/>
            <person name="Atanasova L."/>
            <person name="Karlsson M."/>
            <person name="Huettel B."/>
            <person name="Barry K.W."/>
            <person name="Haridas S."/>
            <person name="Chen C."/>
            <person name="Bauer D."/>
            <person name="Andreopoulos W."/>
            <person name="Pangilinan J."/>
            <person name="LaButti K."/>
            <person name="Riley R."/>
            <person name="Lipzen A."/>
            <person name="Clum A."/>
            <person name="Drula E."/>
            <person name="Henrissat B."/>
            <person name="Kohler A."/>
            <person name="Grigoriev I.V."/>
            <person name="Martin F.M."/>
            <person name="Hacquard S."/>
        </authorList>
    </citation>
    <scope>NUCLEOTIDE SEQUENCE [LARGE SCALE GENOMIC DNA]</scope>
    <source>
        <strain evidence="7 8">MPI-CAGE-CH-0241</strain>
    </source>
</reference>
<dbReference type="EMBL" id="JAGPYM010000004">
    <property type="protein sequence ID" value="KAH6896016.1"/>
    <property type="molecule type" value="Genomic_DNA"/>
</dbReference>
<evidence type="ECO:0000313" key="8">
    <source>
        <dbReference type="Proteomes" id="UP000777438"/>
    </source>
</evidence>
<dbReference type="OrthoDB" id="539213at2759"/>
<name>A0A9P8WCI1_9HYPO</name>
<evidence type="ECO:0000256" key="2">
    <source>
        <dbReference type="ARBA" id="ARBA00022692"/>
    </source>
</evidence>
<evidence type="ECO:0000256" key="3">
    <source>
        <dbReference type="ARBA" id="ARBA00022989"/>
    </source>
</evidence>
<feature type="transmembrane region" description="Helical" evidence="6">
    <location>
        <begin position="132"/>
        <end position="156"/>
    </location>
</feature>
<feature type="region of interest" description="Disordered" evidence="5">
    <location>
        <begin position="164"/>
        <end position="198"/>
    </location>
</feature>
<dbReference type="PANTHER" id="PTHR15549">
    <property type="entry name" value="PAIRED IMMUNOGLOBULIN-LIKE TYPE 2 RECEPTOR"/>
    <property type="match status" value="1"/>
</dbReference>
<accession>A0A9P8WCI1</accession>
<dbReference type="PANTHER" id="PTHR15549:SF30">
    <property type="entry name" value="MID2 DOMAIN-CONTAINING PROTEIN"/>
    <property type="match status" value="1"/>
</dbReference>
<dbReference type="AlphaFoldDB" id="A0A9P8WCI1"/>
<dbReference type="GO" id="GO:0071944">
    <property type="term" value="C:cell periphery"/>
    <property type="evidence" value="ECO:0007669"/>
    <property type="project" value="UniProtKB-ARBA"/>
</dbReference>
<evidence type="ECO:0000256" key="6">
    <source>
        <dbReference type="SAM" id="Phobius"/>
    </source>
</evidence>
<evidence type="ECO:0000313" key="7">
    <source>
        <dbReference type="EMBL" id="KAH6896016.1"/>
    </source>
</evidence>
<keyword evidence="4 6" id="KW-0472">Membrane</keyword>
<proteinExistence type="predicted"/>
<organism evidence="7 8">
    <name type="scientific">Thelonectria olida</name>
    <dbReference type="NCBI Taxonomy" id="1576542"/>
    <lineage>
        <taxon>Eukaryota</taxon>
        <taxon>Fungi</taxon>
        <taxon>Dikarya</taxon>
        <taxon>Ascomycota</taxon>
        <taxon>Pezizomycotina</taxon>
        <taxon>Sordariomycetes</taxon>
        <taxon>Hypocreomycetidae</taxon>
        <taxon>Hypocreales</taxon>
        <taxon>Nectriaceae</taxon>
        <taxon>Thelonectria</taxon>
    </lineage>
</organism>
<dbReference type="InterPro" id="IPR051694">
    <property type="entry name" value="Immunoregulatory_rcpt-like"/>
</dbReference>
<dbReference type="GO" id="GO:0016020">
    <property type="term" value="C:membrane"/>
    <property type="evidence" value="ECO:0007669"/>
    <property type="project" value="UniProtKB-SubCell"/>
</dbReference>
<keyword evidence="2 6" id="KW-0812">Transmembrane</keyword>
<comment type="subcellular location">
    <subcellularLocation>
        <location evidence="1">Membrane</location>
        <topology evidence="1">Single-pass membrane protein</topology>
    </subcellularLocation>
</comment>
<evidence type="ECO:0000256" key="1">
    <source>
        <dbReference type="ARBA" id="ARBA00004167"/>
    </source>
</evidence>